<feature type="domain" description="Sodium/calcium exchanger membrane region" evidence="6">
    <location>
        <begin position="199"/>
        <end position="342"/>
    </location>
</feature>
<feature type="transmembrane region" description="Helical" evidence="5">
    <location>
        <begin position="48"/>
        <end position="72"/>
    </location>
</feature>
<proteinExistence type="predicted"/>
<evidence type="ECO:0000313" key="7">
    <source>
        <dbReference type="EMBL" id="AHC15388.1"/>
    </source>
</evidence>
<keyword evidence="2 5" id="KW-0812">Transmembrane</keyword>
<dbReference type="InterPro" id="IPR004837">
    <property type="entry name" value="NaCa_Exmemb"/>
</dbReference>
<protein>
    <submittedName>
        <fullName evidence="7">Sodium/calcium antiporter</fullName>
    </submittedName>
</protein>
<dbReference type="PANTHER" id="PTHR10846:SF8">
    <property type="entry name" value="INNER MEMBRANE PROTEIN YRBG"/>
    <property type="match status" value="1"/>
</dbReference>
<dbReference type="GO" id="GO:0006874">
    <property type="term" value="P:intracellular calcium ion homeostasis"/>
    <property type="evidence" value="ECO:0007669"/>
    <property type="project" value="TreeGrafter"/>
</dbReference>
<dbReference type="eggNOG" id="COG0530">
    <property type="taxonomic scope" value="Bacteria"/>
</dbReference>
<organism evidence="7 8">
    <name type="scientific">Salinispira pacifica</name>
    <dbReference type="NCBI Taxonomy" id="1307761"/>
    <lineage>
        <taxon>Bacteria</taxon>
        <taxon>Pseudomonadati</taxon>
        <taxon>Spirochaetota</taxon>
        <taxon>Spirochaetia</taxon>
        <taxon>Spirochaetales</taxon>
        <taxon>Spirochaetaceae</taxon>
        <taxon>Salinispira</taxon>
    </lineage>
</organism>
<dbReference type="EMBL" id="CP006939">
    <property type="protein sequence ID" value="AHC15388.1"/>
    <property type="molecule type" value="Genomic_DNA"/>
</dbReference>
<evidence type="ECO:0000256" key="1">
    <source>
        <dbReference type="ARBA" id="ARBA00004141"/>
    </source>
</evidence>
<dbReference type="GO" id="GO:0005262">
    <property type="term" value="F:calcium channel activity"/>
    <property type="evidence" value="ECO:0007669"/>
    <property type="project" value="TreeGrafter"/>
</dbReference>
<keyword evidence="4 5" id="KW-0472">Membrane</keyword>
<dbReference type="Gene3D" id="1.20.1420.30">
    <property type="entry name" value="NCX, central ion-binding region"/>
    <property type="match status" value="2"/>
</dbReference>
<gene>
    <name evidence="7" type="ORF">L21SP2_2017</name>
</gene>
<dbReference type="PANTHER" id="PTHR10846">
    <property type="entry name" value="SODIUM/POTASSIUM/CALCIUM EXCHANGER"/>
    <property type="match status" value="1"/>
</dbReference>
<dbReference type="Proteomes" id="UP000018680">
    <property type="component" value="Chromosome"/>
</dbReference>
<feature type="transmembrane region" description="Helical" evidence="5">
    <location>
        <begin position="257"/>
        <end position="277"/>
    </location>
</feature>
<name>V5WHV9_9SPIO</name>
<evidence type="ECO:0000256" key="3">
    <source>
        <dbReference type="ARBA" id="ARBA00022989"/>
    </source>
</evidence>
<evidence type="ECO:0000313" key="8">
    <source>
        <dbReference type="Proteomes" id="UP000018680"/>
    </source>
</evidence>
<dbReference type="KEGG" id="slr:L21SP2_2017"/>
<evidence type="ECO:0000256" key="5">
    <source>
        <dbReference type="SAM" id="Phobius"/>
    </source>
</evidence>
<dbReference type="RefSeq" id="WP_024268305.1">
    <property type="nucleotide sequence ID" value="NC_023035.1"/>
</dbReference>
<keyword evidence="8" id="KW-1185">Reference proteome</keyword>
<dbReference type="STRING" id="1307761.L21SP2_2017"/>
<sequence>MLIFQTANWTLLESSLVFGGCALVITFAGTRITRVVDQLADRTGIGEAAAGAILLGASTSLSGVVLSVTAAWNGHAELAVSNALGGIAVQTFFLAIADIVYRRANLEHAAASAPNMLQNGLLITLLAWILLAPNLPDATIWGIHPVTPILFAFYIFGIHLIRGVKAAPMWHPSVTRDTRQDQPDPESRIPSLLRLWSEFIVLMAVLGAAGLTLEPAATSIIAQTGLSQTVVGVLLTAVSTSIPELVTSIAAVRRGALTLAVSGIIGGNAFDTLFTAVSDIAYREGSIYHAITSEVEFWVSLTLLMCGILMIGLVRRERYGLGRIGFESSAILVLYIAGVVMLLIS</sequence>
<dbReference type="InterPro" id="IPR044880">
    <property type="entry name" value="NCX_ion-bd_dom_sf"/>
</dbReference>
<dbReference type="GO" id="GO:0008273">
    <property type="term" value="F:calcium, potassium:sodium antiporter activity"/>
    <property type="evidence" value="ECO:0007669"/>
    <property type="project" value="TreeGrafter"/>
</dbReference>
<evidence type="ECO:0000259" key="6">
    <source>
        <dbReference type="Pfam" id="PF01699"/>
    </source>
</evidence>
<dbReference type="AlphaFoldDB" id="V5WHV9"/>
<dbReference type="PATRIC" id="fig|1307761.3.peg.2010"/>
<comment type="subcellular location">
    <subcellularLocation>
        <location evidence="1">Membrane</location>
        <topology evidence="1">Multi-pass membrane protein</topology>
    </subcellularLocation>
</comment>
<evidence type="ECO:0000256" key="2">
    <source>
        <dbReference type="ARBA" id="ARBA00022692"/>
    </source>
</evidence>
<feature type="transmembrane region" description="Helical" evidence="5">
    <location>
        <begin position="78"/>
        <end position="101"/>
    </location>
</feature>
<feature type="transmembrane region" description="Helical" evidence="5">
    <location>
        <begin position="326"/>
        <end position="344"/>
    </location>
</feature>
<evidence type="ECO:0000256" key="4">
    <source>
        <dbReference type="ARBA" id="ARBA00023136"/>
    </source>
</evidence>
<feature type="transmembrane region" description="Helical" evidence="5">
    <location>
        <begin position="297"/>
        <end position="314"/>
    </location>
</feature>
<feature type="transmembrane region" description="Helical" evidence="5">
    <location>
        <begin position="16"/>
        <end position="36"/>
    </location>
</feature>
<keyword evidence="3 5" id="KW-1133">Transmembrane helix</keyword>
<dbReference type="Pfam" id="PF01699">
    <property type="entry name" value="Na_Ca_ex"/>
    <property type="match status" value="2"/>
</dbReference>
<dbReference type="HOGENOM" id="CLU_007948_2_0_12"/>
<feature type="transmembrane region" description="Helical" evidence="5">
    <location>
        <begin position="138"/>
        <end position="161"/>
    </location>
</feature>
<reference evidence="7 8" key="1">
    <citation type="journal article" date="2015" name="Stand. Genomic Sci.">
        <title>Complete genome sequence and description of Salinispira pacifica gen. nov., sp. nov., a novel spirochaete isolated form a hypersaline microbial mat.</title>
        <authorList>
            <person name="Ben Hania W."/>
            <person name="Joseph M."/>
            <person name="Schumann P."/>
            <person name="Bunk B."/>
            <person name="Fiebig A."/>
            <person name="Sproer C."/>
            <person name="Klenk H.P."/>
            <person name="Fardeau M.L."/>
            <person name="Spring S."/>
        </authorList>
    </citation>
    <scope>NUCLEOTIDE SEQUENCE [LARGE SCALE GENOMIC DNA]</scope>
    <source>
        <strain evidence="7 8">L21-RPul-D2</strain>
    </source>
</reference>
<feature type="domain" description="Sodium/calcium exchanger membrane region" evidence="6">
    <location>
        <begin position="16"/>
        <end position="151"/>
    </location>
</feature>
<feature type="transmembrane region" description="Helical" evidence="5">
    <location>
        <begin position="195"/>
        <end position="213"/>
    </location>
</feature>
<feature type="transmembrane region" description="Helical" evidence="5">
    <location>
        <begin position="113"/>
        <end position="132"/>
    </location>
</feature>
<dbReference type="InterPro" id="IPR004481">
    <property type="entry name" value="K/Na/Ca-exchanger"/>
</dbReference>
<dbReference type="GO" id="GO:0005886">
    <property type="term" value="C:plasma membrane"/>
    <property type="evidence" value="ECO:0007669"/>
    <property type="project" value="TreeGrafter"/>
</dbReference>
<accession>V5WHV9</accession>